<organism evidence="2 3">
    <name type="scientific">Clostridium ljungdahlii</name>
    <dbReference type="NCBI Taxonomy" id="1538"/>
    <lineage>
        <taxon>Bacteria</taxon>
        <taxon>Bacillati</taxon>
        <taxon>Bacillota</taxon>
        <taxon>Clostridia</taxon>
        <taxon>Eubacteriales</taxon>
        <taxon>Clostridiaceae</taxon>
        <taxon>Clostridium</taxon>
    </lineage>
</organism>
<dbReference type="OrthoDB" id="1936644at2"/>
<gene>
    <name evidence="2" type="ORF">WY13_00864</name>
</gene>
<keyword evidence="1" id="KW-1133">Transmembrane helix</keyword>
<evidence type="ECO:0000313" key="2">
    <source>
        <dbReference type="EMBL" id="OAA91299.1"/>
    </source>
</evidence>
<dbReference type="AlphaFoldDB" id="A0A162NB86"/>
<dbReference type="EMBL" id="LITT01000007">
    <property type="protein sequence ID" value="OAA91299.1"/>
    <property type="molecule type" value="Genomic_DNA"/>
</dbReference>
<feature type="transmembrane region" description="Helical" evidence="1">
    <location>
        <begin position="12"/>
        <end position="32"/>
    </location>
</feature>
<evidence type="ECO:0000256" key="1">
    <source>
        <dbReference type="SAM" id="Phobius"/>
    </source>
</evidence>
<reference evidence="2 3" key="1">
    <citation type="journal article" date="2015" name="Biotechnol. Bioeng.">
        <title>Genome sequence and phenotypic characterization of Caulobacter segnis.</title>
        <authorList>
            <person name="Patel S."/>
            <person name="Fletcher B."/>
            <person name="Scott D.C."/>
            <person name="Ely B."/>
        </authorList>
    </citation>
    <scope>NUCLEOTIDE SEQUENCE [LARGE SCALE GENOMIC DNA]</scope>
    <source>
        <strain evidence="2 3">ERI-2</strain>
    </source>
</reference>
<name>A0A162NB86_9CLOT</name>
<dbReference type="PATRIC" id="fig|1538.10.peg.1363"/>
<feature type="transmembrane region" description="Helical" evidence="1">
    <location>
        <begin position="77"/>
        <end position="98"/>
    </location>
</feature>
<dbReference type="Proteomes" id="UP000077407">
    <property type="component" value="Unassembled WGS sequence"/>
</dbReference>
<proteinExistence type="predicted"/>
<keyword evidence="1" id="KW-0472">Membrane</keyword>
<sequence length="99" mass="11012">MVEMTNSKKWGIGSSSLIISIFSIMFSFTFINGKYIGEYILNELGVSFPIGIISLALFCMSLFIGHKYKNDYLAKSGKIVSIIFILLIIILSIISSLFS</sequence>
<evidence type="ECO:0000313" key="3">
    <source>
        <dbReference type="Proteomes" id="UP000077407"/>
    </source>
</evidence>
<accession>A0A162NB86</accession>
<feature type="transmembrane region" description="Helical" evidence="1">
    <location>
        <begin position="44"/>
        <end position="65"/>
    </location>
</feature>
<comment type="caution">
    <text evidence="2">The sequence shown here is derived from an EMBL/GenBank/DDBJ whole genome shotgun (WGS) entry which is preliminary data.</text>
</comment>
<dbReference type="RefSeq" id="WP_063554450.1">
    <property type="nucleotide sequence ID" value="NZ_LITT01000007.1"/>
</dbReference>
<keyword evidence="1" id="KW-0812">Transmembrane</keyword>
<protein>
    <submittedName>
        <fullName evidence="2">Uncharacterized protein</fullName>
    </submittedName>
</protein>